<comment type="caution">
    <text evidence="2">The sequence shown here is derived from an EMBL/GenBank/DDBJ whole genome shotgun (WGS) entry which is preliminary data.</text>
</comment>
<evidence type="ECO:0000256" key="1">
    <source>
        <dbReference type="SAM" id="MobiDB-lite"/>
    </source>
</evidence>
<accession>A0A4C1UQ53</accession>
<evidence type="ECO:0000313" key="3">
    <source>
        <dbReference type="Proteomes" id="UP000299102"/>
    </source>
</evidence>
<organism evidence="2 3">
    <name type="scientific">Eumeta variegata</name>
    <name type="common">Bagworm moth</name>
    <name type="synonym">Eumeta japonica</name>
    <dbReference type="NCBI Taxonomy" id="151549"/>
    <lineage>
        <taxon>Eukaryota</taxon>
        <taxon>Metazoa</taxon>
        <taxon>Ecdysozoa</taxon>
        <taxon>Arthropoda</taxon>
        <taxon>Hexapoda</taxon>
        <taxon>Insecta</taxon>
        <taxon>Pterygota</taxon>
        <taxon>Neoptera</taxon>
        <taxon>Endopterygota</taxon>
        <taxon>Lepidoptera</taxon>
        <taxon>Glossata</taxon>
        <taxon>Ditrysia</taxon>
        <taxon>Tineoidea</taxon>
        <taxon>Psychidae</taxon>
        <taxon>Oiketicinae</taxon>
        <taxon>Eumeta</taxon>
    </lineage>
</organism>
<evidence type="ECO:0000313" key="2">
    <source>
        <dbReference type="EMBL" id="GBP28112.1"/>
    </source>
</evidence>
<keyword evidence="3" id="KW-1185">Reference proteome</keyword>
<dbReference type="AlphaFoldDB" id="A0A4C1UQ53"/>
<proteinExistence type="predicted"/>
<protein>
    <submittedName>
        <fullName evidence="2">Uncharacterized protein</fullName>
    </submittedName>
</protein>
<dbReference type="EMBL" id="BGZK01000203">
    <property type="protein sequence ID" value="GBP28112.1"/>
    <property type="molecule type" value="Genomic_DNA"/>
</dbReference>
<feature type="compositionally biased region" description="Low complexity" evidence="1">
    <location>
        <begin position="33"/>
        <end position="42"/>
    </location>
</feature>
<sequence>MQARRRKLVIPVSSAKANVTIVRLSPPEWGGVAPDPADAPAQPERDRGLGPSWPHPICSERPRAVEVEHGCGMFMALPFYFLALAAKPNTLLQLKAGHITRIPMIVVTRKSFIRGSNIESWPTSGFCPYCRLKFKVCPARRGAASASKTARAPPPLSARCARVGGDCPRLVAARVVTPEGSQAPTAALALRLLWPPAGSFVRFELTMFQCNTNSPPSSVSMSID</sequence>
<reference evidence="2 3" key="1">
    <citation type="journal article" date="2019" name="Commun. Biol.">
        <title>The bagworm genome reveals a unique fibroin gene that provides high tensile strength.</title>
        <authorList>
            <person name="Kono N."/>
            <person name="Nakamura H."/>
            <person name="Ohtoshi R."/>
            <person name="Tomita M."/>
            <person name="Numata K."/>
            <person name="Arakawa K."/>
        </authorList>
    </citation>
    <scope>NUCLEOTIDE SEQUENCE [LARGE SCALE GENOMIC DNA]</scope>
</reference>
<name>A0A4C1UQ53_EUMVA</name>
<feature type="region of interest" description="Disordered" evidence="1">
    <location>
        <begin position="27"/>
        <end position="55"/>
    </location>
</feature>
<dbReference type="Proteomes" id="UP000299102">
    <property type="component" value="Unassembled WGS sequence"/>
</dbReference>
<gene>
    <name evidence="2" type="ORF">EVAR_76203_1</name>
</gene>